<feature type="compositionally biased region" description="Polar residues" evidence="6">
    <location>
        <begin position="495"/>
        <end position="508"/>
    </location>
</feature>
<dbReference type="AlphaFoldDB" id="A0A834KSA7"/>
<evidence type="ECO:0000256" key="5">
    <source>
        <dbReference type="SAM" id="Coils"/>
    </source>
</evidence>
<dbReference type="EMBL" id="JACSEA010000001">
    <property type="protein sequence ID" value="KAF7412033.1"/>
    <property type="molecule type" value="Genomic_DNA"/>
</dbReference>
<sequence>MRGFFGVPGAERRYRRKISKKRLCLSKIPRDSCEFSKTSVYSTGLGPGEEIVHEEPIVVDLTNDDAKLTRKERETSTSSSEDYAMIADSSNRFHRDNNSNNGIATALRDRGSCVIPIQPNHCLPIHPAPPVPTRALPIPKSRKSRSPILKLVRASILDAVNVEPVKSTTLETNGDQEEENSATFFPERSREQKTSLEETNSVLQTNQNSCSIKIVDRLKRKITDEKSKERGKDATKDSKKRRKSSDVNSDGGFNELFTNSIANIDKEGKTELCNDKKYAMSIVGSTTEINFGKEKIVPPLRLKKVIQEGKDGDRGNAELPSNGEKEANYRIVTGATPRPEAQSIPTICEYWTRENFDNDDNFDVALTSSTTHDVVRRSPVKSDDYKLKYRRNRLKQKLKELQDKALDLSQEIANAPNIMNSSTQRNTRLRQMMNCYEKQIENVSKLLNKLYNENPVANKFVDIDENKREHQWDDEFVQNFSPISSPEPPKLSPRSPINQNKSPNSVRNSPPVLPKVSLNISSNLDILDEHDAETVQLPNESSWITCENNTVEISSMADTFCEDTTNQEWESTNNTDREHQLTTPPILSSTSLDPCSSENIENIENREVFFNNIGEVVEKDKIKMMHGKKEMMKELSKTIEVVSTNHSIIKETTEIRKHEVQDANKAIQINHIKSPIISSVTGASELPCNMRCDQVDATLPTPPITKTQISSSIDMMNILQLGSNYYDSTLLKKNDLETNKMEDSKTIQKVPSGTISSRKTNYDSIASTFNQVEYPFTDQHFPVQSSNDNRIITEQFPTLGNWVAKMSKKQVSKQKSKLQTMGNSISTIPMEEPMRTAKFDTHKVSLNETNTAHGNNVTVNITPQWNTERWHRQQHHQQRQQQQLFQHVSASATPLSFPSTTTLNTGICTPLSTTQFYPNNYNINPYNGATFGYHSTLYPVYNGYTYHSRLHPGTPLTSYHIPMQDPLNSPLRPLSRVDKHIQNSSLQNSNRNFTSDILKYSGSLPAARSQPPNDFSFDRLRTTSTNNHNGEANCLSSLLLASSSLSPGTQQTLPRTPLSGYPASNNQYGRNRIIPDVVAAAAAAAVVAAASIGRQRASLPSYSKSASTAINAVMEVDPTRLTSNISNNRTREHLLSNQGQSIDVGTKESQWNSAGYHSIPNLLLERLPFVRTEHNFPATSTLSNNIQNSPSISTVSLPQMSKKVSRSIERDCETPHLGKVNRSPDTLSNIKCSNCGIAGSMFKCLGCEVAFYCNERCQARHWNIHVEKCPKKMPKLKKVA</sequence>
<protein>
    <recommendedName>
        <fullName evidence="7">MYND-type domain-containing protein</fullName>
    </recommendedName>
</protein>
<feature type="coiled-coil region" evidence="5">
    <location>
        <begin position="391"/>
        <end position="453"/>
    </location>
</feature>
<dbReference type="PROSITE" id="PS01360">
    <property type="entry name" value="ZF_MYND_1"/>
    <property type="match status" value="1"/>
</dbReference>
<evidence type="ECO:0000256" key="6">
    <source>
        <dbReference type="SAM" id="MobiDB-lite"/>
    </source>
</evidence>
<keyword evidence="9" id="KW-1185">Reference proteome</keyword>
<proteinExistence type="predicted"/>
<evidence type="ECO:0000313" key="9">
    <source>
        <dbReference type="Proteomes" id="UP000614350"/>
    </source>
</evidence>
<keyword evidence="3" id="KW-0862">Zinc</keyword>
<dbReference type="InterPro" id="IPR002893">
    <property type="entry name" value="Znf_MYND"/>
</dbReference>
<feature type="region of interest" description="Disordered" evidence="6">
    <location>
        <begin position="223"/>
        <end position="255"/>
    </location>
</feature>
<feature type="compositionally biased region" description="Basic and acidic residues" evidence="6">
    <location>
        <begin position="223"/>
        <end position="237"/>
    </location>
</feature>
<organism evidence="8 9">
    <name type="scientific">Vespula vulgaris</name>
    <name type="common">Yellow jacket</name>
    <name type="synonym">Wasp</name>
    <dbReference type="NCBI Taxonomy" id="7454"/>
    <lineage>
        <taxon>Eukaryota</taxon>
        <taxon>Metazoa</taxon>
        <taxon>Ecdysozoa</taxon>
        <taxon>Arthropoda</taxon>
        <taxon>Hexapoda</taxon>
        <taxon>Insecta</taxon>
        <taxon>Pterygota</taxon>
        <taxon>Neoptera</taxon>
        <taxon>Endopterygota</taxon>
        <taxon>Hymenoptera</taxon>
        <taxon>Apocrita</taxon>
        <taxon>Aculeata</taxon>
        <taxon>Vespoidea</taxon>
        <taxon>Vespidae</taxon>
        <taxon>Vespinae</taxon>
        <taxon>Vespula</taxon>
    </lineage>
</organism>
<dbReference type="GO" id="GO:0008270">
    <property type="term" value="F:zinc ion binding"/>
    <property type="evidence" value="ECO:0007669"/>
    <property type="project" value="UniProtKB-KW"/>
</dbReference>
<keyword evidence="1" id="KW-0479">Metal-binding</keyword>
<evidence type="ECO:0000259" key="7">
    <source>
        <dbReference type="PROSITE" id="PS50865"/>
    </source>
</evidence>
<feature type="domain" description="MYND-type" evidence="7">
    <location>
        <begin position="1232"/>
        <end position="1269"/>
    </location>
</feature>
<dbReference type="Proteomes" id="UP000614350">
    <property type="component" value="Unassembled WGS sequence"/>
</dbReference>
<evidence type="ECO:0000256" key="3">
    <source>
        <dbReference type="ARBA" id="ARBA00022833"/>
    </source>
</evidence>
<feature type="compositionally biased region" description="Basic and acidic residues" evidence="6">
    <location>
        <begin position="187"/>
        <end position="196"/>
    </location>
</feature>
<feature type="region of interest" description="Disordered" evidence="6">
    <location>
        <begin position="479"/>
        <end position="512"/>
    </location>
</feature>
<dbReference type="Pfam" id="PF01753">
    <property type="entry name" value="zf-MYND"/>
    <property type="match status" value="1"/>
</dbReference>
<keyword evidence="5" id="KW-0175">Coiled coil</keyword>
<evidence type="ECO:0000256" key="1">
    <source>
        <dbReference type="ARBA" id="ARBA00022723"/>
    </source>
</evidence>
<evidence type="ECO:0000256" key="4">
    <source>
        <dbReference type="PROSITE-ProRule" id="PRU00134"/>
    </source>
</evidence>
<evidence type="ECO:0000313" key="8">
    <source>
        <dbReference type="EMBL" id="KAF7412033.1"/>
    </source>
</evidence>
<dbReference type="SUPFAM" id="SSF144232">
    <property type="entry name" value="HIT/MYND zinc finger-like"/>
    <property type="match status" value="1"/>
</dbReference>
<gene>
    <name evidence="8" type="ORF">HZH66_000929</name>
</gene>
<evidence type="ECO:0000256" key="2">
    <source>
        <dbReference type="ARBA" id="ARBA00022771"/>
    </source>
</evidence>
<name>A0A834KSA7_VESVU</name>
<keyword evidence="2 4" id="KW-0863">Zinc-finger</keyword>
<dbReference type="Gene3D" id="6.10.140.2220">
    <property type="match status" value="1"/>
</dbReference>
<comment type="caution">
    <text evidence="8">The sequence shown here is derived from an EMBL/GenBank/DDBJ whole genome shotgun (WGS) entry which is preliminary data.</text>
</comment>
<accession>A0A834KSA7</accession>
<dbReference type="PROSITE" id="PS50865">
    <property type="entry name" value="ZF_MYND_2"/>
    <property type="match status" value="1"/>
</dbReference>
<feature type="region of interest" description="Disordered" evidence="6">
    <location>
        <begin position="167"/>
        <end position="202"/>
    </location>
</feature>
<reference evidence="8" key="1">
    <citation type="journal article" date="2020" name="G3 (Bethesda)">
        <title>High-Quality Assemblies for Three Invasive Social Wasps from the &lt;i&gt;Vespula&lt;/i&gt; Genus.</title>
        <authorList>
            <person name="Harrop T.W.R."/>
            <person name="Guhlin J."/>
            <person name="McLaughlin G.M."/>
            <person name="Permina E."/>
            <person name="Stockwell P."/>
            <person name="Gilligan J."/>
            <person name="Le Lec M.F."/>
            <person name="Gruber M.A.M."/>
            <person name="Quinn O."/>
            <person name="Lovegrove M."/>
            <person name="Duncan E.J."/>
            <person name="Remnant E.J."/>
            <person name="Van Eeckhoven J."/>
            <person name="Graham B."/>
            <person name="Knapp R.A."/>
            <person name="Langford K.W."/>
            <person name="Kronenberg Z."/>
            <person name="Press M.O."/>
            <person name="Eacker S.M."/>
            <person name="Wilson-Rankin E.E."/>
            <person name="Purcell J."/>
            <person name="Lester P.J."/>
            <person name="Dearden P.K."/>
        </authorList>
    </citation>
    <scope>NUCLEOTIDE SEQUENCE</scope>
    <source>
        <strain evidence="8">Marl-1</strain>
    </source>
</reference>